<evidence type="ECO:0000313" key="4">
    <source>
        <dbReference type="Proteomes" id="UP000246802"/>
    </source>
</evidence>
<reference evidence="4 5" key="1">
    <citation type="submission" date="2016-01" db="EMBL/GenBank/DDBJ databases">
        <title>Genomic diversity of group B Rotaviruses detected in Bangladesh.</title>
        <authorList>
            <person name="Aung M.S."/>
            <person name="Nahar S."/>
            <person name="Paul S.K."/>
            <person name="Hossain M.A."/>
            <person name="Aida S."/>
            <person name="Kobayashi N."/>
        </authorList>
    </citation>
    <scope>NUCLEOTIDE SEQUENCE [LARGE SCALE GENOMIC DNA]</scope>
    <source>
        <strain evidence="2 5">JN285</strain>
        <strain evidence="3 4">JN292</strain>
    </source>
</reference>
<accession>A0A1P8DYH7</accession>
<evidence type="ECO:0000313" key="2">
    <source>
        <dbReference type="EMBL" id="APU94700.1"/>
    </source>
</evidence>
<dbReference type="Proteomes" id="UP000246884">
    <property type="component" value="Genome"/>
</dbReference>
<keyword evidence="1" id="KW-0812">Transmembrane</keyword>
<dbReference type="Proteomes" id="UP000246802">
    <property type="component" value="Genome"/>
</dbReference>
<sequence>MGNRQSSAQLNSHLTHINSQNSNLFISDSKTAVFHTQHILLAAGVGIIATLLVLLLCSCVLNCYLCRKLKRTNGLSSLLERNIRQNGSSAKIYVKPVMQSSTTIEEA</sequence>
<evidence type="ECO:0000313" key="3">
    <source>
        <dbReference type="EMBL" id="APU94712.1"/>
    </source>
</evidence>
<feature type="transmembrane region" description="Helical" evidence="1">
    <location>
        <begin position="39"/>
        <end position="65"/>
    </location>
</feature>
<evidence type="ECO:0000313" key="5">
    <source>
        <dbReference type="Proteomes" id="UP000246884"/>
    </source>
</evidence>
<protein>
    <submittedName>
        <fullName evidence="3">Nonstructural protein 1-1</fullName>
    </submittedName>
</protein>
<dbReference type="EMBL" id="KU562879">
    <property type="protein sequence ID" value="APU94700.1"/>
    <property type="molecule type" value="Genomic_RNA"/>
</dbReference>
<keyword evidence="1" id="KW-1133">Transmembrane helix</keyword>
<name>A0A1P8DYH7_9REOV</name>
<dbReference type="EMBL" id="KU562890">
    <property type="protein sequence ID" value="APU94712.1"/>
    <property type="molecule type" value="Genomic_RNA"/>
</dbReference>
<keyword evidence="1" id="KW-0472">Membrane</keyword>
<evidence type="ECO:0000256" key="1">
    <source>
        <dbReference type="SAM" id="Phobius"/>
    </source>
</evidence>
<organism evidence="3 4">
    <name type="scientific">Rotavirus B</name>
    <dbReference type="NCBI Taxonomy" id="28876"/>
    <lineage>
        <taxon>Viruses</taxon>
        <taxon>Riboviria</taxon>
        <taxon>Orthornavirae</taxon>
        <taxon>Duplornaviricota</taxon>
        <taxon>Resentoviricetes</taxon>
        <taxon>Reovirales</taxon>
        <taxon>Sedoreoviridae</taxon>
        <taxon>Rotavirus</taxon>
        <taxon>Rotavirus betagastroenteritidis</taxon>
    </lineage>
</organism>
<proteinExistence type="predicted"/>